<evidence type="ECO:0000313" key="4">
    <source>
        <dbReference type="EMBL" id="KAG7349838.1"/>
    </source>
</evidence>
<gene>
    <name evidence="4" type="ORF">IV203_012435</name>
</gene>
<keyword evidence="2" id="KW-0812">Transmembrane</keyword>
<name>A0A9K3KTV2_9STRA</name>
<keyword evidence="2" id="KW-1133">Transmembrane helix</keyword>
<reference evidence="4" key="1">
    <citation type="journal article" date="2021" name="Sci. Rep.">
        <title>Diploid genomic architecture of Nitzschia inconspicua, an elite biomass production diatom.</title>
        <authorList>
            <person name="Oliver A."/>
            <person name="Podell S."/>
            <person name="Pinowska A."/>
            <person name="Traller J.C."/>
            <person name="Smith S.R."/>
            <person name="McClure R."/>
            <person name="Beliaev A."/>
            <person name="Bohutskyi P."/>
            <person name="Hill E.A."/>
            <person name="Rabines A."/>
            <person name="Zheng H."/>
            <person name="Allen L.Z."/>
            <person name="Kuo A."/>
            <person name="Grigoriev I.V."/>
            <person name="Allen A.E."/>
            <person name="Hazlebeck D."/>
            <person name="Allen E.E."/>
        </authorList>
    </citation>
    <scope>NUCLEOTIDE SEQUENCE</scope>
    <source>
        <strain evidence="4">Hildebrandi</strain>
    </source>
</reference>
<organism evidence="4 5">
    <name type="scientific">Nitzschia inconspicua</name>
    <dbReference type="NCBI Taxonomy" id="303405"/>
    <lineage>
        <taxon>Eukaryota</taxon>
        <taxon>Sar</taxon>
        <taxon>Stramenopiles</taxon>
        <taxon>Ochrophyta</taxon>
        <taxon>Bacillariophyta</taxon>
        <taxon>Bacillariophyceae</taxon>
        <taxon>Bacillariophycidae</taxon>
        <taxon>Bacillariales</taxon>
        <taxon>Bacillariaceae</taxon>
        <taxon>Nitzschia</taxon>
    </lineage>
</organism>
<protein>
    <submittedName>
        <fullName evidence="4">Uncharacterized protein</fullName>
    </submittedName>
</protein>
<evidence type="ECO:0000256" key="2">
    <source>
        <dbReference type="SAM" id="Phobius"/>
    </source>
</evidence>
<feature type="compositionally biased region" description="Pro residues" evidence="1">
    <location>
        <begin position="87"/>
        <end position="101"/>
    </location>
</feature>
<dbReference type="Proteomes" id="UP000693970">
    <property type="component" value="Unassembled WGS sequence"/>
</dbReference>
<sequence length="168" mass="18668">MRIVAFKAVWYCLAVSFNVVSGQRRRRASIEQHRMDLEDVAFWRALILEGSVSVPPVLATMSPTSAPELSSSPSTGFPTKTPTDFPSLPPTKGPLISPPTAEPTVSYEPSLSLFPTKSPTFSPTVSDEPTVSYEPSNSEDPRKSTREINHDIVLYFALTCFFIFHFKR</sequence>
<dbReference type="EMBL" id="JAGRRH010000019">
    <property type="protein sequence ID" value="KAG7349838.1"/>
    <property type="molecule type" value="Genomic_DNA"/>
</dbReference>
<evidence type="ECO:0000256" key="1">
    <source>
        <dbReference type="SAM" id="MobiDB-lite"/>
    </source>
</evidence>
<accession>A0A9K3KTV2</accession>
<comment type="caution">
    <text evidence="4">The sequence shown here is derived from an EMBL/GenBank/DDBJ whole genome shotgun (WGS) entry which is preliminary data.</text>
</comment>
<reference evidence="4" key="2">
    <citation type="submission" date="2021-04" db="EMBL/GenBank/DDBJ databases">
        <authorList>
            <person name="Podell S."/>
        </authorList>
    </citation>
    <scope>NUCLEOTIDE SEQUENCE</scope>
    <source>
        <strain evidence="4">Hildebrandi</strain>
    </source>
</reference>
<evidence type="ECO:0000256" key="3">
    <source>
        <dbReference type="SAM" id="SignalP"/>
    </source>
</evidence>
<proteinExistence type="predicted"/>
<feature type="transmembrane region" description="Helical" evidence="2">
    <location>
        <begin position="148"/>
        <end position="166"/>
    </location>
</feature>
<keyword evidence="2" id="KW-0472">Membrane</keyword>
<feature type="signal peptide" evidence="3">
    <location>
        <begin position="1"/>
        <end position="22"/>
    </location>
</feature>
<feature type="region of interest" description="Disordered" evidence="1">
    <location>
        <begin position="62"/>
        <end position="144"/>
    </location>
</feature>
<evidence type="ECO:0000313" key="5">
    <source>
        <dbReference type="Proteomes" id="UP000693970"/>
    </source>
</evidence>
<keyword evidence="5" id="KW-1185">Reference proteome</keyword>
<feature type="compositionally biased region" description="Polar residues" evidence="1">
    <location>
        <begin position="62"/>
        <end position="84"/>
    </location>
</feature>
<dbReference type="AlphaFoldDB" id="A0A9K3KTV2"/>
<feature type="compositionally biased region" description="Polar residues" evidence="1">
    <location>
        <begin position="107"/>
        <end position="138"/>
    </location>
</feature>
<feature type="chain" id="PRO_5039917519" evidence="3">
    <location>
        <begin position="23"/>
        <end position="168"/>
    </location>
</feature>
<keyword evidence="3" id="KW-0732">Signal</keyword>